<keyword evidence="1" id="KW-0732">Signal</keyword>
<protein>
    <submittedName>
        <fullName evidence="2">Uncharacterized protein</fullName>
    </submittedName>
</protein>
<reference evidence="2 3" key="1">
    <citation type="submission" date="2019-02" db="EMBL/GenBank/DDBJ databases">
        <title>Dyella amyloliquefaciens sp. nov., isolated from forest soil.</title>
        <authorList>
            <person name="Gao Z.-H."/>
            <person name="Qiu L.-H."/>
        </authorList>
    </citation>
    <scope>NUCLEOTIDE SEQUENCE [LARGE SCALE GENOMIC DNA]</scope>
    <source>
        <strain evidence="2 3">KACC 12747</strain>
    </source>
</reference>
<accession>A0A4V2NKV5</accession>
<keyword evidence="3" id="KW-1185">Reference proteome</keyword>
<proteinExistence type="predicted"/>
<organism evidence="2 3">
    <name type="scientific">Dyella soli</name>
    <dbReference type="NCBI Taxonomy" id="522319"/>
    <lineage>
        <taxon>Bacteria</taxon>
        <taxon>Pseudomonadati</taxon>
        <taxon>Pseudomonadota</taxon>
        <taxon>Gammaproteobacteria</taxon>
        <taxon>Lysobacterales</taxon>
        <taxon>Rhodanobacteraceae</taxon>
        <taxon>Dyella</taxon>
    </lineage>
</organism>
<evidence type="ECO:0000256" key="1">
    <source>
        <dbReference type="SAM" id="SignalP"/>
    </source>
</evidence>
<feature type="signal peptide" evidence="1">
    <location>
        <begin position="1"/>
        <end position="21"/>
    </location>
</feature>
<comment type="caution">
    <text evidence="2">The sequence shown here is derived from an EMBL/GenBank/DDBJ whole genome shotgun (WGS) entry which is preliminary data.</text>
</comment>
<name>A0A4V2NKV5_9GAMM</name>
<evidence type="ECO:0000313" key="3">
    <source>
        <dbReference type="Proteomes" id="UP000291822"/>
    </source>
</evidence>
<sequence>MRRLLAAVVLCVLAIGARAQACEIKSMTFPVPYSELVAVAPDGQLPLDSCAWFSVEKLSDQAPQGIAEAADMIIEIMPHWMQLSLQRPHRDFTCMVSVNDRDFVSILIGAQLEYWRDRGGNTLNWLPGQDGDDVLLNAIDDEVCRKVSRSPSGPAP</sequence>
<dbReference type="EMBL" id="SJTG01000007">
    <property type="protein sequence ID" value="TCI06198.1"/>
    <property type="molecule type" value="Genomic_DNA"/>
</dbReference>
<dbReference type="AlphaFoldDB" id="A0A4V2NKV5"/>
<dbReference type="Proteomes" id="UP000291822">
    <property type="component" value="Unassembled WGS sequence"/>
</dbReference>
<feature type="chain" id="PRO_5020966328" evidence="1">
    <location>
        <begin position="22"/>
        <end position="156"/>
    </location>
</feature>
<dbReference type="RefSeq" id="WP_131152625.1">
    <property type="nucleotide sequence ID" value="NZ_SJTG01000007.1"/>
</dbReference>
<gene>
    <name evidence="2" type="ORF">EZM97_35365</name>
</gene>
<evidence type="ECO:0000313" key="2">
    <source>
        <dbReference type="EMBL" id="TCI06198.1"/>
    </source>
</evidence>